<feature type="region of interest" description="Disordered" evidence="6">
    <location>
        <begin position="1"/>
        <end position="25"/>
    </location>
</feature>
<comment type="caution">
    <text evidence="7">The sequence shown here is derived from an EMBL/GenBank/DDBJ whole genome shotgun (WGS) entry which is preliminary data.</text>
</comment>
<dbReference type="GO" id="GO:0003735">
    <property type="term" value="F:structural constituent of ribosome"/>
    <property type="evidence" value="ECO:0007669"/>
    <property type="project" value="InterPro"/>
</dbReference>
<proteinExistence type="inferred from homology"/>
<evidence type="ECO:0000256" key="1">
    <source>
        <dbReference type="ARBA" id="ARBA00022980"/>
    </source>
</evidence>
<dbReference type="EMBL" id="LHCF01000001">
    <property type="protein sequence ID" value="KOR75724.1"/>
    <property type="molecule type" value="Genomic_DNA"/>
</dbReference>
<keyword evidence="1 5" id="KW-0689">Ribosomal protein</keyword>
<dbReference type="FunFam" id="1.10.287.10:FF:000002">
    <property type="entry name" value="30S ribosomal protein S15"/>
    <property type="match status" value="1"/>
</dbReference>
<dbReference type="PANTHER" id="PTHR23321">
    <property type="entry name" value="RIBOSOMAL PROTEIN S15, BACTERIAL AND ORGANELLAR"/>
    <property type="match status" value="1"/>
</dbReference>
<comment type="subunit">
    <text evidence="4">Part of the 30S ribosomal subunit. Forms a bridge to the 50S subunit in the 70S ribosome, contacting the 23S rRNA.</text>
</comment>
<feature type="region of interest" description="Disordered" evidence="6">
    <location>
        <begin position="45"/>
        <end position="65"/>
    </location>
</feature>
<evidence type="ECO:0000256" key="2">
    <source>
        <dbReference type="ARBA" id="ARBA00023274"/>
    </source>
</evidence>
<accession>A0A0M1N163</accession>
<dbReference type="NCBIfam" id="TIGR00952">
    <property type="entry name" value="S15_bact"/>
    <property type="match status" value="1"/>
</dbReference>
<dbReference type="PATRIC" id="fig|479893.3.peg.60"/>
<evidence type="ECO:0000256" key="6">
    <source>
        <dbReference type="SAM" id="MobiDB-lite"/>
    </source>
</evidence>
<dbReference type="PANTHER" id="PTHR23321:SF26">
    <property type="entry name" value="SMALL RIBOSOMAL SUBUNIT PROTEIN US15M"/>
    <property type="match status" value="1"/>
</dbReference>
<reference evidence="8" key="1">
    <citation type="submission" date="2015-05" db="EMBL/GenBank/DDBJ databases">
        <title>Draft genome sequence of 'Candidatus Phytoplasma Pruni' strain CX, a plant pathogenic bacterium.</title>
        <authorList>
            <person name="Lee I.-M."/>
            <person name="Bottner-Parker K.D."/>
            <person name="Shao J."/>
            <person name="Gundersen-Rindal D.E."/>
            <person name="Zhao Y."/>
            <person name="Davis R.E."/>
        </authorList>
    </citation>
    <scope>NUCLEOTIDE SEQUENCE [LARGE SCALE GENOMIC DNA]</scope>
    <source>
        <strain evidence="8">CX</strain>
    </source>
</reference>
<dbReference type="Proteomes" id="UP000037386">
    <property type="component" value="Unassembled WGS sequence"/>
</dbReference>
<protein>
    <recommendedName>
        <fullName evidence="3">30S ribosomal protein S15</fullName>
    </recommendedName>
</protein>
<dbReference type="Pfam" id="PF00312">
    <property type="entry name" value="Ribosomal_S15"/>
    <property type="match status" value="1"/>
</dbReference>
<dbReference type="GO" id="GO:0022627">
    <property type="term" value="C:cytosolic small ribosomal subunit"/>
    <property type="evidence" value="ECO:0007669"/>
    <property type="project" value="TreeGrafter"/>
</dbReference>
<evidence type="ECO:0000256" key="5">
    <source>
        <dbReference type="RuleBase" id="RU003919"/>
    </source>
</evidence>
<dbReference type="SMART" id="SM01387">
    <property type="entry name" value="Ribosomal_S15"/>
    <property type="match status" value="1"/>
</dbReference>
<comment type="similarity">
    <text evidence="5">Belongs to the universal ribosomal protein uS15 family.</text>
</comment>
<evidence type="ECO:0000313" key="7">
    <source>
        <dbReference type="EMBL" id="KOR75724.1"/>
    </source>
</evidence>
<dbReference type="AlphaFoldDB" id="A0A0M1N163"/>
<dbReference type="InterPro" id="IPR009068">
    <property type="entry name" value="uS15_NS1_RNA-bd_sf"/>
</dbReference>
<sequence>MLLSKEEKKEIIKNNSKKEGDTGSTKVQIALLNREIEELNKHFKQHPGDFHSKRGLLTKNKKEIL</sequence>
<keyword evidence="2 5" id="KW-0687">Ribonucleoprotein</keyword>
<dbReference type="Gene3D" id="1.10.287.10">
    <property type="entry name" value="S15/NS1, RNA-binding"/>
    <property type="match status" value="1"/>
</dbReference>
<feature type="compositionally biased region" description="Basic and acidic residues" evidence="6">
    <location>
        <begin position="1"/>
        <end position="21"/>
    </location>
</feature>
<dbReference type="RefSeq" id="WP_053521274.1">
    <property type="nucleotide sequence ID" value="NZ_LHCF01000001.1"/>
</dbReference>
<name>A0A0M1N163_9MOLU</name>
<dbReference type="GO" id="GO:0006412">
    <property type="term" value="P:translation"/>
    <property type="evidence" value="ECO:0007669"/>
    <property type="project" value="InterPro"/>
</dbReference>
<dbReference type="SUPFAM" id="SSF47060">
    <property type="entry name" value="S15/NS1 RNA-binding domain"/>
    <property type="match status" value="1"/>
</dbReference>
<evidence type="ECO:0000256" key="4">
    <source>
        <dbReference type="ARBA" id="ARBA00064542"/>
    </source>
</evidence>
<dbReference type="InterPro" id="IPR000589">
    <property type="entry name" value="Ribosomal_uS15"/>
</dbReference>
<gene>
    <name evidence="7" type="primary">rpsO</name>
    <name evidence="7" type="ORF">CPX_001284</name>
</gene>
<evidence type="ECO:0000313" key="8">
    <source>
        <dbReference type="Proteomes" id="UP000037386"/>
    </source>
</evidence>
<organism evidence="7 8">
    <name type="scientific">Candidatus Phytoplasma pruni</name>
    <dbReference type="NCBI Taxonomy" id="479893"/>
    <lineage>
        <taxon>Bacteria</taxon>
        <taxon>Bacillati</taxon>
        <taxon>Mycoplasmatota</taxon>
        <taxon>Mollicutes</taxon>
        <taxon>Acholeplasmatales</taxon>
        <taxon>Acholeplasmataceae</taxon>
        <taxon>Candidatus Phytoplasma</taxon>
        <taxon>16SrIII (X-disease group)</taxon>
    </lineage>
</organism>
<dbReference type="InterPro" id="IPR005290">
    <property type="entry name" value="Ribosomal_uS15_bac-type"/>
</dbReference>
<evidence type="ECO:0000256" key="3">
    <source>
        <dbReference type="ARBA" id="ARBA00035313"/>
    </source>
</evidence>
<dbReference type="STRING" id="479893.CPX_001284"/>